<dbReference type="GO" id="GO:0002020">
    <property type="term" value="F:protease binding"/>
    <property type="evidence" value="ECO:0007669"/>
    <property type="project" value="InterPro"/>
</dbReference>
<comment type="caution">
    <text evidence="3">The sequence shown here is derived from an EMBL/GenBank/DDBJ whole genome shotgun (WGS) entry which is preliminary data.</text>
</comment>
<dbReference type="GO" id="GO:0042981">
    <property type="term" value="P:regulation of apoptotic process"/>
    <property type="evidence" value="ECO:0007669"/>
    <property type="project" value="InterPro"/>
</dbReference>
<dbReference type="EMBL" id="MU827306">
    <property type="protein sequence ID" value="KAJ7363163.1"/>
    <property type="molecule type" value="Genomic_DNA"/>
</dbReference>
<organism evidence="3 4">
    <name type="scientific">Desmophyllum pertusum</name>
    <dbReference type="NCBI Taxonomy" id="174260"/>
    <lineage>
        <taxon>Eukaryota</taxon>
        <taxon>Metazoa</taxon>
        <taxon>Cnidaria</taxon>
        <taxon>Anthozoa</taxon>
        <taxon>Hexacorallia</taxon>
        <taxon>Scleractinia</taxon>
        <taxon>Caryophylliina</taxon>
        <taxon>Caryophylliidae</taxon>
        <taxon>Desmophyllum</taxon>
    </lineage>
</organism>
<dbReference type="AlphaFoldDB" id="A0A9W9YQM8"/>
<dbReference type="PANTHER" id="PTHR15034">
    <property type="entry name" value="DEATH DOMAIN-CONTAINING PROTEIN CRADD"/>
    <property type="match status" value="1"/>
</dbReference>
<dbReference type="GO" id="GO:0070513">
    <property type="term" value="F:death domain binding"/>
    <property type="evidence" value="ECO:0007669"/>
    <property type="project" value="InterPro"/>
</dbReference>
<dbReference type="Gene3D" id="1.10.533.10">
    <property type="entry name" value="Death Domain, Fas"/>
    <property type="match status" value="1"/>
</dbReference>
<dbReference type="Proteomes" id="UP001163046">
    <property type="component" value="Unassembled WGS sequence"/>
</dbReference>
<dbReference type="PANTHER" id="PTHR15034:SF5">
    <property type="entry name" value="DEATH DOMAIN-CONTAINING PROTEIN CRADD"/>
    <property type="match status" value="1"/>
</dbReference>
<sequence>MATLTKGKTKRKSTVKPMDENHRTILRSVREQLVTDMDAEEILRYMTAAQVFSERDEEKIKAGLTPRQQCETLLDILPKKSASAYSSFVEALENVQPHLADLLTREAGVSTSYPQERLPRE</sequence>
<dbReference type="CDD" id="cd01671">
    <property type="entry name" value="CARD"/>
    <property type="match status" value="1"/>
</dbReference>
<keyword evidence="4" id="KW-1185">Reference proteome</keyword>
<dbReference type="SUPFAM" id="SSF47986">
    <property type="entry name" value="DEATH domain"/>
    <property type="match status" value="1"/>
</dbReference>
<feature type="region of interest" description="Disordered" evidence="1">
    <location>
        <begin position="1"/>
        <end position="23"/>
    </location>
</feature>
<dbReference type="Pfam" id="PF00619">
    <property type="entry name" value="CARD"/>
    <property type="match status" value="1"/>
</dbReference>
<dbReference type="PROSITE" id="PS50209">
    <property type="entry name" value="CARD"/>
    <property type="match status" value="1"/>
</dbReference>
<feature type="domain" description="CARD" evidence="2">
    <location>
        <begin position="18"/>
        <end position="107"/>
    </location>
</feature>
<proteinExistence type="predicted"/>
<gene>
    <name evidence="3" type="primary">CASP7_1</name>
    <name evidence="3" type="ORF">OS493_011441</name>
</gene>
<name>A0A9W9YQM8_9CNID</name>
<dbReference type="InterPro" id="IPR001315">
    <property type="entry name" value="CARD"/>
</dbReference>
<evidence type="ECO:0000313" key="4">
    <source>
        <dbReference type="Proteomes" id="UP001163046"/>
    </source>
</evidence>
<dbReference type="SMART" id="SM00114">
    <property type="entry name" value="CARD"/>
    <property type="match status" value="1"/>
</dbReference>
<dbReference type="InterPro" id="IPR037939">
    <property type="entry name" value="CRADD"/>
</dbReference>
<evidence type="ECO:0000313" key="3">
    <source>
        <dbReference type="EMBL" id="KAJ7363163.1"/>
    </source>
</evidence>
<evidence type="ECO:0000259" key="2">
    <source>
        <dbReference type="PROSITE" id="PS50209"/>
    </source>
</evidence>
<protein>
    <submittedName>
        <fullName evidence="3">Caspase-7</fullName>
    </submittedName>
</protein>
<dbReference type="OrthoDB" id="8891580at2759"/>
<dbReference type="InterPro" id="IPR011029">
    <property type="entry name" value="DEATH-like_dom_sf"/>
</dbReference>
<accession>A0A9W9YQM8</accession>
<reference evidence="3" key="1">
    <citation type="submission" date="2023-01" db="EMBL/GenBank/DDBJ databases">
        <title>Genome assembly of the deep-sea coral Lophelia pertusa.</title>
        <authorList>
            <person name="Herrera S."/>
            <person name="Cordes E."/>
        </authorList>
    </citation>
    <scope>NUCLEOTIDE SEQUENCE</scope>
    <source>
        <strain evidence="3">USNM1676648</strain>
        <tissue evidence="3">Polyp</tissue>
    </source>
</reference>
<evidence type="ECO:0000256" key="1">
    <source>
        <dbReference type="SAM" id="MobiDB-lite"/>
    </source>
</evidence>